<dbReference type="GO" id="GO:0000287">
    <property type="term" value="F:magnesium ion binding"/>
    <property type="evidence" value="ECO:0007669"/>
    <property type="project" value="InterPro"/>
</dbReference>
<dbReference type="InterPro" id="IPR005630">
    <property type="entry name" value="Terpene_synthase_metal-bd"/>
</dbReference>
<reference evidence="2 3" key="1">
    <citation type="journal article" date="2019" name="Nat. Plants">
        <title>Stout camphor tree genome fills gaps in understanding of flowering plant genome evolution.</title>
        <authorList>
            <person name="Chaw S.M."/>
            <person name="Liu Y.C."/>
            <person name="Wu Y.W."/>
            <person name="Wang H.Y."/>
            <person name="Lin C.I."/>
            <person name="Wu C.S."/>
            <person name="Ke H.M."/>
            <person name="Chang L.Y."/>
            <person name="Hsu C.Y."/>
            <person name="Yang H.T."/>
            <person name="Sudianto E."/>
            <person name="Hsu M.H."/>
            <person name="Wu K.P."/>
            <person name="Wang L.N."/>
            <person name="Leebens-Mack J.H."/>
            <person name="Tsai I.J."/>
        </authorList>
    </citation>
    <scope>NUCLEOTIDE SEQUENCE [LARGE SCALE GENOMIC DNA]</scope>
    <source>
        <strain evidence="3">cv. Chaw 1501</strain>
        <tissue evidence="2">Young leaves</tissue>
    </source>
</reference>
<proteinExistence type="predicted"/>
<sequence>MKFPMTHSRIMGGTSYPSLGKSGWPSGDGSCLFSPRATNREGFDQIFIQWIELIYWSAVAARLTNDLGTSKAEMKRGDVSKEVECHMIQTETILNMVRTAQCIYQYGDGIGISTGVTQDRVISLICEPVPRQWP</sequence>
<accession>A0A443PC56</accession>
<feature type="domain" description="Terpene synthase metal-binding" evidence="1">
    <location>
        <begin position="49"/>
        <end position="91"/>
    </location>
</feature>
<dbReference type="Proteomes" id="UP000283530">
    <property type="component" value="Unassembled WGS sequence"/>
</dbReference>
<dbReference type="InterPro" id="IPR008949">
    <property type="entry name" value="Isoprenoid_synthase_dom_sf"/>
</dbReference>
<keyword evidence="3" id="KW-1185">Reference proteome</keyword>
<gene>
    <name evidence="2" type="ORF">CKAN_01735000</name>
</gene>
<evidence type="ECO:0000313" key="3">
    <source>
        <dbReference type="Proteomes" id="UP000283530"/>
    </source>
</evidence>
<dbReference type="Pfam" id="PF03936">
    <property type="entry name" value="Terpene_synth_C"/>
    <property type="match status" value="1"/>
</dbReference>
<protein>
    <submittedName>
        <fullName evidence="2">Trans-ocimene synthase</fullName>
    </submittedName>
</protein>
<dbReference type="OrthoDB" id="1936865at2759"/>
<organism evidence="2 3">
    <name type="scientific">Cinnamomum micranthum f. kanehirae</name>
    <dbReference type="NCBI Taxonomy" id="337451"/>
    <lineage>
        <taxon>Eukaryota</taxon>
        <taxon>Viridiplantae</taxon>
        <taxon>Streptophyta</taxon>
        <taxon>Embryophyta</taxon>
        <taxon>Tracheophyta</taxon>
        <taxon>Spermatophyta</taxon>
        <taxon>Magnoliopsida</taxon>
        <taxon>Magnoliidae</taxon>
        <taxon>Laurales</taxon>
        <taxon>Lauraceae</taxon>
        <taxon>Cinnamomum</taxon>
    </lineage>
</organism>
<dbReference type="AlphaFoldDB" id="A0A443PC56"/>
<dbReference type="GO" id="GO:0010333">
    <property type="term" value="F:terpene synthase activity"/>
    <property type="evidence" value="ECO:0007669"/>
    <property type="project" value="InterPro"/>
</dbReference>
<dbReference type="SUPFAM" id="SSF48576">
    <property type="entry name" value="Terpenoid synthases"/>
    <property type="match status" value="1"/>
</dbReference>
<evidence type="ECO:0000313" key="2">
    <source>
        <dbReference type="EMBL" id="RWR88350.1"/>
    </source>
</evidence>
<comment type="caution">
    <text evidence="2">The sequence shown here is derived from an EMBL/GenBank/DDBJ whole genome shotgun (WGS) entry which is preliminary data.</text>
</comment>
<dbReference type="EMBL" id="QPKB01000007">
    <property type="protein sequence ID" value="RWR88350.1"/>
    <property type="molecule type" value="Genomic_DNA"/>
</dbReference>
<evidence type="ECO:0000259" key="1">
    <source>
        <dbReference type="Pfam" id="PF03936"/>
    </source>
</evidence>
<dbReference type="Gene3D" id="1.10.600.10">
    <property type="entry name" value="Farnesyl Diphosphate Synthase"/>
    <property type="match status" value="2"/>
</dbReference>
<name>A0A443PC56_9MAGN</name>